<evidence type="ECO:0000313" key="2">
    <source>
        <dbReference type="EnsemblMetazoa" id="tetur16g03976.1"/>
    </source>
</evidence>
<evidence type="ECO:0000313" key="3">
    <source>
        <dbReference type="Proteomes" id="UP000015104"/>
    </source>
</evidence>
<proteinExistence type="predicted"/>
<name>T1KPA5_TETUR</name>
<sequence length="358" mass="41485">MFSTSPISFKQVILDGYILPSQSILGTAPKMLLLFTTAFCPAFKLAYYSIYVIPFCDYSTKVSTFECIYIDLVVTMLSLEVLMVLFGFDLDYFKKLISTITLLSIEIDSSAVRTIKRNRLSNRIMLVITFICRIIFRSINLLTNIRNLGKSRVIVLIFTEFFITFGLFFLLNMICNICVCLQVAFNQINSRIAALTETTKQLASSFEEIRNLRHNYSYAVRSTQHAEKLFRCFITLFYIEYFTYNIMNVVKLFGPRTKIDPIYFIYMFTQTLQLLILTYNLVLVNNLSRQGLEDLYEFSFKLNSLHLYHENDIFIARMALSDVGFTFANLFTINNSFITSLLTLSLTIILTLASFLYQ</sequence>
<accession>T1KPA5</accession>
<feature type="transmembrane region" description="Helical" evidence="1">
    <location>
        <begin position="124"/>
        <end position="142"/>
    </location>
</feature>
<dbReference type="Proteomes" id="UP000015104">
    <property type="component" value="Unassembled WGS sequence"/>
</dbReference>
<feature type="transmembrane region" description="Helical" evidence="1">
    <location>
        <begin position="68"/>
        <end position="88"/>
    </location>
</feature>
<feature type="transmembrane region" description="Helical" evidence="1">
    <location>
        <begin position="154"/>
        <end position="181"/>
    </location>
</feature>
<feature type="transmembrane region" description="Helical" evidence="1">
    <location>
        <begin position="229"/>
        <end position="250"/>
    </location>
</feature>
<dbReference type="AlphaFoldDB" id="T1KPA5"/>
<reference evidence="3" key="1">
    <citation type="submission" date="2011-08" db="EMBL/GenBank/DDBJ databases">
        <authorList>
            <person name="Rombauts S."/>
        </authorList>
    </citation>
    <scope>NUCLEOTIDE SEQUENCE</scope>
    <source>
        <strain evidence="3">London</strain>
    </source>
</reference>
<keyword evidence="3" id="KW-1185">Reference proteome</keyword>
<keyword evidence="1" id="KW-1133">Transmembrane helix</keyword>
<protein>
    <recommendedName>
        <fullName evidence="4">Gustatory receptor</fullName>
    </recommendedName>
</protein>
<keyword evidence="1" id="KW-0472">Membrane</keyword>
<dbReference type="HOGENOM" id="CLU_066525_0_0_1"/>
<keyword evidence="1" id="KW-0812">Transmembrane</keyword>
<dbReference type="EnsemblMetazoa" id="tetur16g03976.1">
    <property type="protein sequence ID" value="tetur16g03976.1"/>
    <property type="gene ID" value="tetur16g03976"/>
</dbReference>
<feature type="transmembrane region" description="Helical" evidence="1">
    <location>
        <begin position="337"/>
        <end position="357"/>
    </location>
</feature>
<reference evidence="2" key="2">
    <citation type="submission" date="2015-06" db="UniProtKB">
        <authorList>
            <consortium name="EnsemblMetazoa"/>
        </authorList>
    </citation>
    <scope>IDENTIFICATION</scope>
</reference>
<evidence type="ECO:0008006" key="4">
    <source>
        <dbReference type="Google" id="ProtNLM"/>
    </source>
</evidence>
<feature type="transmembrane region" description="Helical" evidence="1">
    <location>
        <begin position="32"/>
        <end position="53"/>
    </location>
</feature>
<organism evidence="2 3">
    <name type="scientific">Tetranychus urticae</name>
    <name type="common">Two-spotted spider mite</name>
    <dbReference type="NCBI Taxonomy" id="32264"/>
    <lineage>
        <taxon>Eukaryota</taxon>
        <taxon>Metazoa</taxon>
        <taxon>Ecdysozoa</taxon>
        <taxon>Arthropoda</taxon>
        <taxon>Chelicerata</taxon>
        <taxon>Arachnida</taxon>
        <taxon>Acari</taxon>
        <taxon>Acariformes</taxon>
        <taxon>Trombidiformes</taxon>
        <taxon>Prostigmata</taxon>
        <taxon>Eleutherengona</taxon>
        <taxon>Raphignathae</taxon>
        <taxon>Tetranychoidea</taxon>
        <taxon>Tetranychidae</taxon>
        <taxon>Tetranychus</taxon>
    </lineage>
</organism>
<dbReference type="EMBL" id="CAEY01000282">
    <property type="status" value="NOT_ANNOTATED_CDS"/>
    <property type="molecule type" value="Genomic_DNA"/>
</dbReference>
<feature type="transmembrane region" description="Helical" evidence="1">
    <location>
        <begin position="262"/>
        <end position="282"/>
    </location>
</feature>
<evidence type="ECO:0000256" key="1">
    <source>
        <dbReference type="SAM" id="Phobius"/>
    </source>
</evidence>